<organism evidence="3 4">
    <name type="scientific">Candidatus Yanofskybacteria bacterium RIFCSPHIGHO2_01_FULL_41_53</name>
    <dbReference type="NCBI Taxonomy" id="1802663"/>
    <lineage>
        <taxon>Bacteria</taxon>
        <taxon>Candidatus Yanofskyibacteriota</taxon>
    </lineage>
</organism>
<gene>
    <name evidence="3" type="ORF">A2650_04270</name>
</gene>
<dbReference type="AlphaFoldDB" id="A0A1F8EH31"/>
<evidence type="ECO:0000313" key="4">
    <source>
        <dbReference type="Proteomes" id="UP000177117"/>
    </source>
</evidence>
<dbReference type="InterPro" id="IPR011707">
    <property type="entry name" value="Cu-oxidase-like_N"/>
</dbReference>
<sequence>MKFALNPFIQAFGVVVGIILVAFVLFGKGPSSVTDSNGQIKRGPDIAEIGARADNLPIPVVIDRKNGAGNKTVTVNLKATQVIANLDNGTTYEYWTYNNQVPGPFIRVMEGDLVRISLTHEHAHAGADIELSDDLFSVNYLTSFATADEGHEDDSRTVNSEEAEHMAAGHGEHSIDLHSVLGPGGGAELTRVGPNETKIFEFKAMRPGLYIYHCASPHVPTHIANGMYGLILVEPRGGLSAVDKEFYVVEGELYTRGGLGEKGFQEFDRKKLLNERPEYFVFNGRKGSLTGGRALMAEVGETVRIFFGASGQVPSNFHIIGEIFDKLYPEGDIVSSPHRNVQTTIVPAGGAAMVEFKVEVPGRYLLVDHSLSRSIDRGALGELIVTGEERSDIIKKIK</sequence>
<keyword evidence="1" id="KW-0812">Transmembrane</keyword>
<dbReference type="FunFam" id="2.60.40.420:FF:000093">
    <property type="entry name" value="Copper-containing nitrite reductase"/>
    <property type="match status" value="1"/>
</dbReference>
<feature type="transmembrane region" description="Helical" evidence="1">
    <location>
        <begin position="7"/>
        <end position="27"/>
    </location>
</feature>
<dbReference type="CDD" id="cd11020">
    <property type="entry name" value="CuRO_1_CuNIR"/>
    <property type="match status" value="1"/>
</dbReference>
<dbReference type="Proteomes" id="UP000177117">
    <property type="component" value="Unassembled WGS sequence"/>
</dbReference>
<comment type="caution">
    <text evidence="3">The sequence shown here is derived from an EMBL/GenBank/DDBJ whole genome shotgun (WGS) entry which is preliminary data.</text>
</comment>
<dbReference type="InterPro" id="IPR008972">
    <property type="entry name" value="Cupredoxin"/>
</dbReference>
<dbReference type="SUPFAM" id="SSF49503">
    <property type="entry name" value="Cupredoxins"/>
    <property type="match status" value="2"/>
</dbReference>
<keyword evidence="1" id="KW-1133">Transmembrane helix</keyword>
<proteinExistence type="predicted"/>
<reference evidence="3 4" key="1">
    <citation type="journal article" date="2016" name="Nat. Commun.">
        <title>Thousands of microbial genomes shed light on interconnected biogeochemical processes in an aquifer system.</title>
        <authorList>
            <person name="Anantharaman K."/>
            <person name="Brown C.T."/>
            <person name="Hug L.A."/>
            <person name="Sharon I."/>
            <person name="Castelle C.J."/>
            <person name="Probst A.J."/>
            <person name="Thomas B.C."/>
            <person name="Singh A."/>
            <person name="Wilkins M.J."/>
            <person name="Karaoz U."/>
            <person name="Brodie E.L."/>
            <person name="Williams K.H."/>
            <person name="Hubbard S.S."/>
            <person name="Banfield J.F."/>
        </authorList>
    </citation>
    <scope>NUCLEOTIDE SEQUENCE [LARGE SCALE GENOMIC DNA]</scope>
</reference>
<dbReference type="Gene3D" id="2.60.40.420">
    <property type="entry name" value="Cupredoxins - blue copper proteins"/>
    <property type="match status" value="2"/>
</dbReference>
<feature type="domain" description="Plastocyanin-like" evidence="2">
    <location>
        <begin position="81"/>
        <end position="119"/>
    </location>
</feature>
<evidence type="ECO:0000259" key="2">
    <source>
        <dbReference type="Pfam" id="PF07732"/>
    </source>
</evidence>
<evidence type="ECO:0000313" key="3">
    <source>
        <dbReference type="EMBL" id="OGN00135.1"/>
    </source>
</evidence>
<evidence type="ECO:0000256" key="1">
    <source>
        <dbReference type="SAM" id="Phobius"/>
    </source>
</evidence>
<keyword evidence="1" id="KW-0472">Membrane</keyword>
<protein>
    <recommendedName>
        <fullName evidence="2">Plastocyanin-like domain-containing protein</fullName>
    </recommendedName>
</protein>
<dbReference type="CDD" id="cd04208">
    <property type="entry name" value="CuRO_2_CuNIR"/>
    <property type="match status" value="1"/>
</dbReference>
<dbReference type="EMBL" id="MGJD01000028">
    <property type="protein sequence ID" value="OGN00135.1"/>
    <property type="molecule type" value="Genomic_DNA"/>
</dbReference>
<name>A0A1F8EH31_9BACT</name>
<dbReference type="Pfam" id="PF07732">
    <property type="entry name" value="Cu-oxidase_3"/>
    <property type="match status" value="1"/>
</dbReference>
<dbReference type="GO" id="GO:0005507">
    <property type="term" value="F:copper ion binding"/>
    <property type="evidence" value="ECO:0007669"/>
    <property type="project" value="InterPro"/>
</dbReference>
<accession>A0A1F8EH31</accession>